<sequence length="127" mass="13772">MVASTRTDLSSLERSAERFFDDAVLVTADQDDLAFTIETVLEGRASFVPLSVKFDGVAGSAIVWAQNARRIVADEACYWLLLARLTDVVSSTQWAAGLNSACALVVPVEVGTQLPETNCYLVELTEK</sequence>
<name>A0A7I7UQL8_MYCPV</name>
<evidence type="ECO:0000313" key="1">
    <source>
        <dbReference type="EMBL" id="BBY82859.1"/>
    </source>
</evidence>
<gene>
    <name evidence="1" type="ORF">MPUL_40170</name>
</gene>
<dbReference type="EMBL" id="AP022599">
    <property type="protein sequence ID" value="BBY82859.1"/>
    <property type="molecule type" value="Genomic_DNA"/>
</dbReference>
<dbReference type="RefSeq" id="WP_163903258.1">
    <property type="nucleotide sequence ID" value="NZ_AP022599.1"/>
</dbReference>
<proteinExistence type="predicted"/>
<keyword evidence="2" id="KW-1185">Reference proteome</keyword>
<dbReference type="AlphaFoldDB" id="A0A7I7UQL8"/>
<accession>A0A7I7UQL8</accession>
<protein>
    <submittedName>
        <fullName evidence="1">Uncharacterized protein</fullName>
    </submittedName>
</protein>
<organism evidence="1 2">
    <name type="scientific">Mycolicibacterium pulveris</name>
    <name type="common">Mycobacterium pulveris</name>
    <dbReference type="NCBI Taxonomy" id="36813"/>
    <lineage>
        <taxon>Bacteria</taxon>
        <taxon>Bacillati</taxon>
        <taxon>Actinomycetota</taxon>
        <taxon>Actinomycetes</taxon>
        <taxon>Mycobacteriales</taxon>
        <taxon>Mycobacteriaceae</taxon>
        <taxon>Mycolicibacterium</taxon>
    </lineage>
</organism>
<dbReference type="Proteomes" id="UP000467252">
    <property type="component" value="Chromosome"/>
</dbReference>
<reference evidence="1 2" key="1">
    <citation type="journal article" date="2019" name="Emerg. Microbes Infect.">
        <title>Comprehensive subspecies identification of 175 nontuberculous mycobacteria species based on 7547 genomic profiles.</title>
        <authorList>
            <person name="Matsumoto Y."/>
            <person name="Kinjo T."/>
            <person name="Motooka D."/>
            <person name="Nabeya D."/>
            <person name="Jung N."/>
            <person name="Uechi K."/>
            <person name="Horii T."/>
            <person name="Iida T."/>
            <person name="Fujita J."/>
            <person name="Nakamura S."/>
        </authorList>
    </citation>
    <scope>NUCLEOTIDE SEQUENCE [LARGE SCALE GENOMIC DNA]</scope>
    <source>
        <strain evidence="1 2">JCM 6370</strain>
    </source>
</reference>
<evidence type="ECO:0000313" key="2">
    <source>
        <dbReference type="Proteomes" id="UP000467252"/>
    </source>
</evidence>